<dbReference type="Proteomes" id="UP000318478">
    <property type="component" value="Unassembled WGS sequence"/>
</dbReference>
<comment type="caution">
    <text evidence="1">The sequence shown here is derived from an EMBL/GenBank/DDBJ whole genome shotgun (WGS) entry which is preliminary data.</text>
</comment>
<evidence type="ECO:0000313" key="1">
    <source>
        <dbReference type="EMBL" id="TWT75517.1"/>
    </source>
</evidence>
<evidence type="ECO:0000313" key="2">
    <source>
        <dbReference type="Proteomes" id="UP000318478"/>
    </source>
</evidence>
<name>A0A5C5YKZ3_9BACT</name>
<organism evidence="1 2">
    <name type="scientific">Posidoniimonas polymericola</name>
    <dbReference type="NCBI Taxonomy" id="2528002"/>
    <lineage>
        <taxon>Bacteria</taxon>
        <taxon>Pseudomonadati</taxon>
        <taxon>Planctomycetota</taxon>
        <taxon>Planctomycetia</taxon>
        <taxon>Pirellulales</taxon>
        <taxon>Lacipirellulaceae</taxon>
        <taxon>Posidoniimonas</taxon>
    </lineage>
</organism>
<keyword evidence="2" id="KW-1185">Reference proteome</keyword>
<reference evidence="1 2" key="1">
    <citation type="submission" date="2019-02" db="EMBL/GenBank/DDBJ databases">
        <title>Deep-cultivation of Planctomycetes and their phenomic and genomic characterization uncovers novel biology.</title>
        <authorList>
            <person name="Wiegand S."/>
            <person name="Jogler M."/>
            <person name="Boedeker C."/>
            <person name="Pinto D."/>
            <person name="Vollmers J."/>
            <person name="Rivas-Marin E."/>
            <person name="Kohn T."/>
            <person name="Peeters S.H."/>
            <person name="Heuer A."/>
            <person name="Rast P."/>
            <person name="Oberbeckmann S."/>
            <person name="Bunk B."/>
            <person name="Jeske O."/>
            <person name="Meyerdierks A."/>
            <person name="Storesund J.E."/>
            <person name="Kallscheuer N."/>
            <person name="Luecker S."/>
            <person name="Lage O.M."/>
            <person name="Pohl T."/>
            <person name="Merkel B.J."/>
            <person name="Hornburger P."/>
            <person name="Mueller R.-W."/>
            <person name="Bruemmer F."/>
            <person name="Labrenz M."/>
            <person name="Spormann A.M."/>
            <person name="Op Den Camp H."/>
            <person name="Overmann J."/>
            <person name="Amann R."/>
            <person name="Jetten M.S.M."/>
            <person name="Mascher T."/>
            <person name="Medema M.H."/>
            <person name="Devos D.P."/>
            <person name="Kaster A.-K."/>
            <person name="Ovreas L."/>
            <person name="Rohde M."/>
            <person name="Galperin M.Y."/>
            <person name="Jogler C."/>
        </authorList>
    </citation>
    <scope>NUCLEOTIDE SEQUENCE [LARGE SCALE GENOMIC DNA]</scope>
    <source>
        <strain evidence="1 2">Pla123a</strain>
    </source>
</reference>
<accession>A0A5C5YKZ3</accession>
<dbReference type="EMBL" id="SJPO01000007">
    <property type="protein sequence ID" value="TWT75517.1"/>
    <property type="molecule type" value="Genomic_DNA"/>
</dbReference>
<gene>
    <name evidence="1" type="ORF">Pla123a_30260</name>
</gene>
<sequence length="118" mass="12970">MIPAHSPASFKYPETLLVNEQAREAVVAMREPLAYVLRSAVDRICGVDEPDPWRCCDRLRAAGCFGGTLHRHLTRMLSEQRKVANGGRCRPRDASFIVPRAKQLAGKVARLLSEGGAA</sequence>
<dbReference type="RefSeq" id="WP_146588349.1">
    <property type="nucleotide sequence ID" value="NZ_SJPO01000007.1"/>
</dbReference>
<dbReference type="AlphaFoldDB" id="A0A5C5YKZ3"/>
<protein>
    <submittedName>
        <fullName evidence="1">Uncharacterized protein</fullName>
    </submittedName>
</protein>
<proteinExistence type="predicted"/>